<comment type="caution">
    <text evidence="2">The sequence shown here is derived from an EMBL/GenBank/DDBJ whole genome shotgun (WGS) entry which is preliminary data.</text>
</comment>
<accession>A0A5B7GB99</accession>
<dbReference type="AlphaFoldDB" id="A0A5B7GB99"/>
<dbReference type="Proteomes" id="UP000324222">
    <property type="component" value="Unassembled WGS sequence"/>
</dbReference>
<keyword evidence="3" id="KW-1185">Reference proteome</keyword>
<organism evidence="2 3">
    <name type="scientific">Portunus trituberculatus</name>
    <name type="common">Swimming crab</name>
    <name type="synonym">Neptunus trituberculatus</name>
    <dbReference type="NCBI Taxonomy" id="210409"/>
    <lineage>
        <taxon>Eukaryota</taxon>
        <taxon>Metazoa</taxon>
        <taxon>Ecdysozoa</taxon>
        <taxon>Arthropoda</taxon>
        <taxon>Crustacea</taxon>
        <taxon>Multicrustacea</taxon>
        <taxon>Malacostraca</taxon>
        <taxon>Eumalacostraca</taxon>
        <taxon>Eucarida</taxon>
        <taxon>Decapoda</taxon>
        <taxon>Pleocyemata</taxon>
        <taxon>Brachyura</taxon>
        <taxon>Eubrachyura</taxon>
        <taxon>Portunoidea</taxon>
        <taxon>Portunidae</taxon>
        <taxon>Portuninae</taxon>
        <taxon>Portunus</taxon>
    </lineage>
</organism>
<evidence type="ECO:0000313" key="3">
    <source>
        <dbReference type="Proteomes" id="UP000324222"/>
    </source>
</evidence>
<evidence type="ECO:0000313" key="2">
    <source>
        <dbReference type="EMBL" id="MPC54605.1"/>
    </source>
</evidence>
<proteinExistence type="predicted"/>
<feature type="compositionally biased region" description="Basic and acidic residues" evidence="1">
    <location>
        <begin position="1"/>
        <end position="15"/>
    </location>
</feature>
<gene>
    <name evidence="2" type="ORF">E2C01_048527</name>
</gene>
<feature type="compositionally biased region" description="Polar residues" evidence="1">
    <location>
        <begin position="16"/>
        <end position="29"/>
    </location>
</feature>
<name>A0A5B7GB99_PORTR</name>
<evidence type="ECO:0000256" key="1">
    <source>
        <dbReference type="SAM" id="MobiDB-lite"/>
    </source>
</evidence>
<protein>
    <submittedName>
        <fullName evidence="2">Uncharacterized protein</fullName>
    </submittedName>
</protein>
<sequence length="95" mass="10387">MAPKRVICDENKESSESASVSEPQPSTSGFIRITPGEKLPEIFMDDDSSTATLLPSFSMLSITSLHLQAWVSYSCGPVSISTHIQPSFKTMHTPR</sequence>
<feature type="region of interest" description="Disordered" evidence="1">
    <location>
        <begin position="1"/>
        <end position="32"/>
    </location>
</feature>
<reference evidence="2 3" key="1">
    <citation type="submission" date="2019-05" db="EMBL/GenBank/DDBJ databases">
        <title>Another draft genome of Portunus trituberculatus and its Hox gene families provides insights of decapod evolution.</title>
        <authorList>
            <person name="Jeong J.-H."/>
            <person name="Song I."/>
            <person name="Kim S."/>
            <person name="Choi T."/>
            <person name="Kim D."/>
            <person name="Ryu S."/>
            <person name="Kim W."/>
        </authorList>
    </citation>
    <scope>NUCLEOTIDE SEQUENCE [LARGE SCALE GENOMIC DNA]</scope>
    <source>
        <tissue evidence="2">Muscle</tissue>
    </source>
</reference>
<dbReference type="EMBL" id="VSRR010012489">
    <property type="protein sequence ID" value="MPC54605.1"/>
    <property type="molecule type" value="Genomic_DNA"/>
</dbReference>